<dbReference type="Proteomes" id="UP000553632">
    <property type="component" value="Unassembled WGS sequence"/>
</dbReference>
<evidence type="ECO:0000313" key="1">
    <source>
        <dbReference type="EMBL" id="KAF4715408.1"/>
    </source>
</evidence>
<protein>
    <submittedName>
        <fullName evidence="1">Uncharacterized protein</fullName>
    </submittedName>
</protein>
<sequence>MNSVILKITANHFIQNKLNPTSTPPKKFRHRLYVYPLNSFNKFRHRPYVYPLNSLNMMIMNSVIPKTTAYCFIQNKFSPTSTLPKLILNDHPKLFPNGLTRRKLSLSGKPLEKFRHRLRLFAPNSLNVLIMNSVILKITANHFIPNKLSPTATPLKVILDDFTLHKLSLT</sequence>
<dbReference type="EMBL" id="JABANO010028278">
    <property type="protein sequence ID" value="KAF4715408.1"/>
    <property type="molecule type" value="Genomic_DNA"/>
</dbReference>
<reference evidence="1 2" key="1">
    <citation type="submission" date="2020-04" db="EMBL/GenBank/DDBJ databases">
        <title>Perkinsus olseni comparative genomics.</title>
        <authorList>
            <person name="Bogema D.R."/>
        </authorList>
    </citation>
    <scope>NUCLEOTIDE SEQUENCE [LARGE SCALE GENOMIC DNA]</scope>
    <source>
        <strain evidence="1 2">ATCC PRA-207</strain>
    </source>
</reference>
<evidence type="ECO:0000313" key="2">
    <source>
        <dbReference type="Proteomes" id="UP000553632"/>
    </source>
</evidence>
<organism evidence="1 2">
    <name type="scientific">Perkinsus olseni</name>
    <name type="common">Perkinsus atlanticus</name>
    <dbReference type="NCBI Taxonomy" id="32597"/>
    <lineage>
        <taxon>Eukaryota</taxon>
        <taxon>Sar</taxon>
        <taxon>Alveolata</taxon>
        <taxon>Perkinsozoa</taxon>
        <taxon>Perkinsea</taxon>
        <taxon>Perkinsida</taxon>
        <taxon>Perkinsidae</taxon>
        <taxon>Perkinsus</taxon>
    </lineage>
</organism>
<gene>
    <name evidence="1" type="ORF">FOZ63_012091</name>
</gene>
<name>A0A7J6R461_PEROL</name>
<proteinExistence type="predicted"/>
<keyword evidence="2" id="KW-1185">Reference proteome</keyword>
<dbReference type="AlphaFoldDB" id="A0A7J6R461"/>
<accession>A0A7J6R461</accession>
<comment type="caution">
    <text evidence="1">The sequence shown here is derived from an EMBL/GenBank/DDBJ whole genome shotgun (WGS) entry which is preliminary data.</text>
</comment>